<keyword evidence="2" id="KW-1133">Transmembrane helix</keyword>
<organism evidence="3 4">
    <name type="scientific">Reticulomyxa filosa</name>
    <dbReference type="NCBI Taxonomy" id="46433"/>
    <lineage>
        <taxon>Eukaryota</taxon>
        <taxon>Sar</taxon>
        <taxon>Rhizaria</taxon>
        <taxon>Retaria</taxon>
        <taxon>Foraminifera</taxon>
        <taxon>Monothalamids</taxon>
        <taxon>Reticulomyxidae</taxon>
        <taxon>Reticulomyxa</taxon>
    </lineage>
</organism>
<proteinExistence type="predicted"/>
<evidence type="ECO:0000256" key="1">
    <source>
        <dbReference type="SAM" id="MobiDB-lite"/>
    </source>
</evidence>
<keyword evidence="2" id="KW-0812">Transmembrane</keyword>
<name>X6LSV3_RETFI</name>
<sequence length="158" mass="18680">MHFTLFGNVNLIILTIFFYIHYLINSFNLFCFTIYIFIFSFVVLCLPSNFVLFIFIIIAFYLLATIVLYYLYLLFQIISAIVPMESASDNEHTPTNGNEKKDIAPTTSQRKKNLDGDAKLTILKKIKRKNCQHIKNINRHLFIRLSFIYNIQLFEYIQ</sequence>
<evidence type="ECO:0000313" key="3">
    <source>
        <dbReference type="EMBL" id="ETO04988.1"/>
    </source>
</evidence>
<keyword evidence="4" id="KW-1185">Reference proteome</keyword>
<feature type="transmembrane region" description="Helical" evidence="2">
    <location>
        <begin position="12"/>
        <end position="38"/>
    </location>
</feature>
<keyword evidence="2" id="KW-0472">Membrane</keyword>
<dbReference type="AlphaFoldDB" id="X6LSV3"/>
<feature type="transmembrane region" description="Helical" evidence="2">
    <location>
        <begin position="50"/>
        <end position="75"/>
    </location>
</feature>
<reference evidence="3 4" key="1">
    <citation type="journal article" date="2013" name="Curr. Biol.">
        <title>The Genome of the Foraminiferan Reticulomyxa filosa.</title>
        <authorList>
            <person name="Glockner G."/>
            <person name="Hulsmann N."/>
            <person name="Schleicher M."/>
            <person name="Noegel A.A."/>
            <person name="Eichinger L."/>
            <person name="Gallinger C."/>
            <person name="Pawlowski J."/>
            <person name="Sierra R."/>
            <person name="Euteneuer U."/>
            <person name="Pillet L."/>
            <person name="Moustafa A."/>
            <person name="Platzer M."/>
            <person name="Groth M."/>
            <person name="Szafranski K."/>
            <person name="Schliwa M."/>
        </authorList>
    </citation>
    <scope>NUCLEOTIDE SEQUENCE [LARGE SCALE GENOMIC DNA]</scope>
</reference>
<dbReference type="Proteomes" id="UP000023152">
    <property type="component" value="Unassembled WGS sequence"/>
</dbReference>
<protein>
    <submittedName>
        <fullName evidence="3">Uncharacterized protein</fullName>
    </submittedName>
</protein>
<dbReference type="EMBL" id="ASPP01028670">
    <property type="protein sequence ID" value="ETO04988.1"/>
    <property type="molecule type" value="Genomic_DNA"/>
</dbReference>
<gene>
    <name evidence="3" type="ORF">RFI_32408</name>
</gene>
<feature type="region of interest" description="Disordered" evidence="1">
    <location>
        <begin position="87"/>
        <end position="112"/>
    </location>
</feature>
<accession>X6LSV3</accession>
<evidence type="ECO:0000256" key="2">
    <source>
        <dbReference type="SAM" id="Phobius"/>
    </source>
</evidence>
<comment type="caution">
    <text evidence="3">The sequence shown here is derived from an EMBL/GenBank/DDBJ whole genome shotgun (WGS) entry which is preliminary data.</text>
</comment>
<evidence type="ECO:0000313" key="4">
    <source>
        <dbReference type="Proteomes" id="UP000023152"/>
    </source>
</evidence>